<feature type="region of interest" description="Disordered" evidence="1">
    <location>
        <begin position="68"/>
        <end position="93"/>
    </location>
</feature>
<evidence type="ECO:0000256" key="1">
    <source>
        <dbReference type="SAM" id="MobiDB-lite"/>
    </source>
</evidence>
<keyword evidence="3" id="KW-1185">Reference proteome</keyword>
<accession>A0ABY1WL52</accession>
<protein>
    <submittedName>
        <fullName evidence="2">Uncharacterized protein</fullName>
    </submittedName>
</protein>
<organism evidence="2 3">
    <name type="scientific">Corallincola spongiicola</name>
    <dbReference type="NCBI Taxonomy" id="2520508"/>
    <lineage>
        <taxon>Bacteria</taxon>
        <taxon>Pseudomonadati</taxon>
        <taxon>Pseudomonadota</taxon>
        <taxon>Gammaproteobacteria</taxon>
        <taxon>Alteromonadales</taxon>
        <taxon>Psychromonadaceae</taxon>
        <taxon>Corallincola</taxon>
    </lineage>
</organism>
<evidence type="ECO:0000313" key="3">
    <source>
        <dbReference type="Proteomes" id="UP000292544"/>
    </source>
</evidence>
<name>A0ABY1WL52_9GAMM</name>
<dbReference type="EMBL" id="SHLY01000008">
    <property type="protein sequence ID" value="TAA40972.1"/>
    <property type="molecule type" value="Genomic_DNA"/>
</dbReference>
<evidence type="ECO:0000313" key="2">
    <source>
        <dbReference type="EMBL" id="TAA40972.1"/>
    </source>
</evidence>
<dbReference type="Proteomes" id="UP000292544">
    <property type="component" value="Unassembled WGS sequence"/>
</dbReference>
<proteinExistence type="predicted"/>
<gene>
    <name evidence="2" type="ORF">EXY25_16835</name>
</gene>
<reference evidence="3" key="1">
    <citation type="submission" date="2019-02" db="EMBL/GenBank/DDBJ databases">
        <title>Draft genome sequence of Muricauda sp. 176CP4-71.</title>
        <authorList>
            <person name="Park J.-S."/>
        </authorList>
    </citation>
    <scope>NUCLEOTIDE SEQUENCE [LARGE SCALE GENOMIC DNA]</scope>
    <source>
        <strain evidence="3">176GS2-150</strain>
    </source>
</reference>
<comment type="caution">
    <text evidence="2">The sequence shown here is derived from an EMBL/GenBank/DDBJ whole genome shotgun (WGS) entry which is preliminary data.</text>
</comment>
<dbReference type="RefSeq" id="WP_130567780.1">
    <property type="nucleotide sequence ID" value="NZ_SHLY01000008.1"/>
</dbReference>
<sequence>MKPSYLLVIFCCLGGKAFAEPASVLAEDEVRQLCQEWADSQQIPTADQTEYLMDCMAQELEARGYFEEDNFDEPMTTALDEESDDPYSDSYTN</sequence>